<dbReference type="InterPro" id="IPR006650">
    <property type="entry name" value="A/AMP_deam_AS"/>
</dbReference>
<evidence type="ECO:0000256" key="3">
    <source>
        <dbReference type="ARBA" id="ARBA00006676"/>
    </source>
</evidence>
<evidence type="ECO:0000256" key="4">
    <source>
        <dbReference type="ARBA" id="ARBA00012775"/>
    </source>
</evidence>
<dbReference type="GO" id="GO:0046872">
    <property type="term" value="F:metal ion binding"/>
    <property type="evidence" value="ECO:0007669"/>
    <property type="project" value="UniProtKB-KW"/>
</dbReference>
<feature type="region of interest" description="Disordered" evidence="11">
    <location>
        <begin position="178"/>
        <end position="199"/>
    </location>
</feature>
<evidence type="ECO:0000256" key="1">
    <source>
        <dbReference type="ARBA" id="ARBA00001947"/>
    </source>
</evidence>
<dbReference type="Gene3D" id="3.20.20.140">
    <property type="entry name" value="Metal-dependent hydrolases"/>
    <property type="match status" value="1"/>
</dbReference>
<dbReference type="GO" id="GO:0003876">
    <property type="term" value="F:AMP deaminase activity"/>
    <property type="evidence" value="ECO:0007669"/>
    <property type="project" value="UniProtKB-EC"/>
</dbReference>
<evidence type="ECO:0000313" key="13">
    <source>
        <dbReference type="Proteomes" id="UP000663888"/>
    </source>
</evidence>
<dbReference type="SUPFAM" id="SSF51556">
    <property type="entry name" value="Metallo-dependent hydrolases"/>
    <property type="match status" value="1"/>
</dbReference>
<dbReference type="Proteomes" id="UP000663888">
    <property type="component" value="Unassembled WGS sequence"/>
</dbReference>
<dbReference type="FunFam" id="4.10.800.20:FF:000001">
    <property type="entry name" value="AMP deaminase"/>
    <property type="match status" value="1"/>
</dbReference>
<dbReference type="Pfam" id="PF19326">
    <property type="entry name" value="AMP_deaminase"/>
    <property type="match status" value="1"/>
</dbReference>
<dbReference type="PROSITE" id="PS00485">
    <property type="entry name" value="A_DEAMINASE"/>
    <property type="match status" value="1"/>
</dbReference>
<evidence type="ECO:0000256" key="10">
    <source>
        <dbReference type="ARBA" id="ARBA00078830"/>
    </source>
</evidence>
<dbReference type="GO" id="GO:0005829">
    <property type="term" value="C:cytosol"/>
    <property type="evidence" value="ECO:0007669"/>
    <property type="project" value="TreeGrafter"/>
</dbReference>
<dbReference type="InterPro" id="IPR032466">
    <property type="entry name" value="Metal_Hydrolase"/>
</dbReference>
<feature type="compositionally biased region" description="Basic and acidic residues" evidence="11">
    <location>
        <begin position="178"/>
        <end position="188"/>
    </location>
</feature>
<dbReference type="GO" id="GO:0032264">
    <property type="term" value="P:IMP salvage"/>
    <property type="evidence" value="ECO:0007669"/>
    <property type="project" value="UniProtKB-UniPathway"/>
</dbReference>
<evidence type="ECO:0000313" key="12">
    <source>
        <dbReference type="EMBL" id="CAE6458393.1"/>
    </source>
</evidence>
<comment type="pathway">
    <text evidence="2">Purine metabolism; IMP biosynthesis via salvage pathway; IMP from AMP: step 1/1.</text>
</comment>
<dbReference type="NCBIfam" id="TIGR01429">
    <property type="entry name" value="AMP_deaminase"/>
    <property type="match status" value="1"/>
</dbReference>
<comment type="cofactor">
    <cofactor evidence="1">
        <name>Zn(2+)</name>
        <dbReference type="ChEBI" id="CHEBI:29105"/>
    </cofactor>
</comment>
<evidence type="ECO:0000256" key="9">
    <source>
        <dbReference type="ARBA" id="ARBA00072037"/>
    </source>
</evidence>
<keyword evidence="5" id="KW-0479">Metal-binding</keyword>
<keyword evidence="8" id="KW-0546">Nucleotide metabolism</keyword>
<dbReference type="Gene3D" id="4.10.800.20">
    <property type="match status" value="1"/>
</dbReference>
<organism evidence="12 13">
    <name type="scientific">Rhizoctonia solani</name>
    <dbReference type="NCBI Taxonomy" id="456999"/>
    <lineage>
        <taxon>Eukaryota</taxon>
        <taxon>Fungi</taxon>
        <taxon>Dikarya</taxon>
        <taxon>Basidiomycota</taxon>
        <taxon>Agaricomycotina</taxon>
        <taxon>Agaricomycetes</taxon>
        <taxon>Cantharellales</taxon>
        <taxon>Ceratobasidiaceae</taxon>
        <taxon>Rhizoctonia</taxon>
    </lineage>
</organism>
<sequence>MDNPKHTNVGIRHDGPDEGGLSPPADYHELGSHGAGFFEYHEEKRMQSLEEKLLAHHHGSQDGGPNAGATRSRASSFAHGSLKIERMVPEFEHLTAASPPNEQVQRDGAARSQAWLHANFIKPHLSAEDEGEIVSELQTDHGTSPVPALTAELKELYTSLQRCLELRDKYMSVSLQRLGDDPRHHDGDPSGDVVPGSLDNDSPRFQPWKIYPPPPPPHWKFKAHNTSAPEISHTQDGDTPFDFSSCEIPCGMAWEFEIDEKGVFQVYEDIKAPDRSPLFHVPTIKDFFVDLDTVLSIVTDGPTKSFAFRRLKYLSSKWQMYALLNEYQELADMKGVPHRDFYNLRKVDTHVHHSSMMNQKHLLRFIKHKMKHHPDDKVIVRDGKELTLREVFESLNLTAYDLSIDTLDMHAHQEAFHRFDKFNLKYNPIGEARLREIFMKTDNHIQGRYLAEITKEVMTDLEQSKYQNCEWRISIYGRSPAEWDKLAKWIVHNKLYSHNVRWLVQIPRLYDVYKANGTINNFADLLHNIFAPLFEVTKDPSTHPELHVFLQRVVGIDCVDDESKPERRIYRKFPYPKDWNTPQNPPYSYWMYYMFANMASLNHWRQSRGFNTFVFRPHSGEAGDTDHLAAAFLTAHSISHGILLRKVPALQYLFYLKQIGLAMSPLSNNALFLSYDRNPLPEFFKIGLNVSLSTDDPLQFHFTKEPLLEEYSVAAHTNVPDKRLAFRHNTLMEELKLIYSNKDATVVPKSSLANQLDKSADAVAAHAMARFVLALSALVVPVLGVLTSEQIALAQKYAPQFRLTPDEKYFPSSIEYMLPNYKVYDDSGKQLPTQPSPLTASNLDSVVGRGASTWLTVSDTSAKFLEGQNPSKDKVPVYTFIVPKEGGIVDLFYWIFFPYNLGKDIIALGRVGNHIGDWERMTVRTLNGNAISADYNAHSSGNGAGTRPWSDVLKPSGEDRPLGYVASGSHGVWPGPGSWIIIYQLKDETRDGGPIWNSKDSVYPIEYLSSASYSGDQAWINYQGSWGNKGQTNCWWYAIVKTCPLSNGPGGPYRQDVLTAAFAPASGPGMLSKYSDMKGPLSQTLAPLAINSSTSFYKFRLDESVLQLVDLAGFNRLMIEQTCLEYQSSTNTTLLSSTYGHSTPL</sequence>
<evidence type="ECO:0000256" key="11">
    <source>
        <dbReference type="SAM" id="MobiDB-lite"/>
    </source>
</evidence>
<proteinExistence type="inferred from homology"/>
<protein>
    <recommendedName>
        <fullName evidence="9">AMP deaminase</fullName>
        <ecNumber evidence="4">3.5.4.6</ecNumber>
    </recommendedName>
    <alternativeName>
        <fullName evidence="10">Myoadenylate deaminase</fullName>
    </alternativeName>
</protein>
<dbReference type="GO" id="GO:0046033">
    <property type="term" value="P:AMP metabolic process"/>
    <property type="evidence" value="ECO:0007669"/>
    <property type="project" value="TreeGrafter"/>
</dbReference>
<accession>A0A8H3BL59</accession>
<name>A0A8H3BL59_9AGAM</name>
<evidence type="ECO:0000256" key="2">
    <source>
        <dbReference type="ARBA" id="ARBA00004955"/>
    </source>
</evidence>
<reference evidence="12" key="1">
    <citation type="submission" date="2021-01" db="EMBL/GenBank/DDBJ databases">
        <authorList>
            <person name="Kaushik A."/>
        </authorList>
    </citation>
    <scope>NUCLEOTIDE SEQUENCE</scope>
    <source>
        <strain evidence="12">AG4-R118</strain>
    </source>
</reference>
<dbReference type="UniPathway" id="UPA00591">
    <property type="reaction ID" value="UER00663"/>
</dbReference>
<dbReference type="EMBL" id="CAJMWX010001050">
    <property type="protein sequence ID" value="CAE6458393.1"/>
    <property type="molecule type" value="Genomic_DNA"/>
</dbReference>
<dbReference type="PANTHER" id="PTHR11359">
    <property type="entry name" value="AMP DEAMINASE"/>
    <property type="match status" value="1"/>
</dbReference>
<keyword evidence="6" id="KW-0378">Hydrolase</keyword>
<dbReference type="CDD" id="cd01319">
    <property type="entry name" value="AMPD"/>
    <property type="match status" value="1"/>
</dbReference>
<dbReference type="InterPro" id="IPR009291">
    <property type="entry name" value="Vps62"/>
</dbReference>
<comment type="similarity">
    <text evidence="3">Belongs to the metallo-dependent hydrolases superfamily. Adenosine and AMP deaminases family.</text>
</comment>
<feature type="region of interest" description="Disordered" evidence="11">
    <location>
        <begin position="1"/>
        <end position="32"/>
    </location>
</feature>
<gene>
    <name evidence="12" type="ORF">RDB_LOCUS83812</name>
</gene>
<dbReference type="InterPro" id="IPR006329">
    <property type="entry name" value="AMPD"/>
</dbReference>
<dbReference type="EC" id="3.5.4.6" evidence="4"/>
<evidence type="ECO:0000256" key="8">
    <source>
        <dbReference type="ARBA" id="ARBA00023080"/>
    </source>
</evidence>
<keyword evidence="7" id="KW-0862">Zinc</keyword>
<evidence type="ECO:0000256" key="6">
    <source>
        <dbReference type="ARBA" id="ARBA00022801"/>
    </source>
</evidence>
<dbReference type="Pfam" id="PF06101">
    <property type="entry name" value="Vps62"/>
    <property type="match status" value="1"/>
</dbReference>
<evidence type="ECO:0000256" key="7">
    <source>
        <dbReference type="ARBA" id="ARBA00022833"/>
    </source>
</evidence>
<evidence type="ECO:0000256" key="5">
    <source>
        <dbReference type="ARBA" id="ARBA00022723"/>
    </source>
</evidence>
<comment type="caution">
    <text evidence="12">The sequence shown here is derived from an EMBL/GenBank/DDBJ whole genome shotgun (WGS) entry which is preliminary data.</text>
</comment>
<feature type="region of interest" description="Disordered" evidence="11">
    <location>
        <begin position="56"/>
        <end position="75"/>
    </location>
</feature>
<dbReference type="AlphaFoldDB" id="A0A8H3BL59"/>
<dbReference type="PANTHER" id="PTHR11359:SF0">
    <property type="entry name" value="AMP DEAMINASE"/>
    <property type="match status" value="1"/>
</dbReference>